<evidence type="ECO:0000313" key="1">
    <source>
        <dbReference type="EMBL" id="KAF4469372.1"/>
    </source>
</evidence>
<comment type="caution">
    <text evidence="1">The sequence shown here is derived from an EMBL/GenBank/DDBJ whole genome shotgun (WGS) entry which is preliminary data.</text>
</comment>
<keyword evidence="2" id="KW-1185">Reference proteome</keyword>
<dbReference type="EMBL" id="JAADYS010000485">
    <property type="protein sequence ID" value="KAF4469372.1"/>
    <property type="molecule type" value="Genomic_DNA"/>
</dbReference>
<dbReference type="OrthoDB" id="3903267at2759"/>
<keyword evidence="1" id="KW-0346">Stress response</keyword>
<organism evidence="1 2">
    <name type="scientific">Fusarium albosuccineum</name>
    <dbReference type="NCBI Taxonomy" id="1237068"/>
    <lineage>
        <taxon>Eukaryota</taxon>
        <taxon>Fungi</taxon>
        <taxon>Dikarya</taxon>
        <taxon>Ascomycota</taxon>
        <taxon>Pezizomycotina</taxon>
        <taxon>Sordariomycetes</taxon>
        <taxon>Hypocreomycetidae</taxon>
        <taxon>Hypocreales</taxon>
        <taxon>Nectriaceae</taxon>
        <taxon>Fusarium</taxon>
        <taxon>Fusarium decemcellulare species complex</taxon>
    </lineage>
</organism>
<dbReference type="Proteomes" id="UP000554235">
    <property type="component" value="Unassembled WGS sequence"/>
</dbReference>
<sequence length="82" mass="9016">MIELGGRIWPIVELLHDGGPAVVGFTNPGSSCPAADKTVREYVRADMDGEDKTTTHPVLFTEPTVDRHFNLPDAHDDDKEVD</sequence>
<reference evidence="1 2" key="1">
    <citation type="submission" date="2020-01" db="EMBL/GenBank/DDBJ databases">
        <title>Identification and distribution of gene clusters putatively required for synthesis of sphingolipid metabolism inhibitors in phylogenetically diverse species of the filamentous fungus Fusarium.</title>
        <authorList>
            <person name="Kim H.-S."/>
            <person name="Busman M."/>
            <person name="Brown D.W."/>
            <person name="Divon H."/>
            <person name="Uhlig S."/>
            <person name="Proctor R.H."/>
        </authorList>
    </citation>
    <scope>NUCLEOTIDE SEQUENCE [LARGE SCALE GENOMIC DNA]</scope>
    <source>
        <strain evidence="1 2">NRRL 20459</strain>
    </source>
</reference>
<evidence type="ECO:0000313" key="2">
    <source>
        <dbReference type="Proteomes" id="UP000554235"/>
    </source>
</evidence>
<gene>
    <name evidence="1" type="ORF">FALBO_3717</name>
</gene>
<dbReference type="AlphaFoldDB" id="A0A8H4LH76"/>
<protein>
    <submittedName>
        <fullName evidence="1">Heat shock mitochondrial</fullName>
    </submittedName>
</protein>
<name>A0A8H4LH76_9HYPO</name>
<accession>A0A8H4LH76</accession>
<proteinExistence type="predicted"/>